<keyword evidence="3" id="KW-1185">Reference proteome</keyword>
<gene>
    <name evidence="2" type="ORF">Chro_3395</name>
</gene>
<evidence type="ECO:0000313" key="3">
    <source>
        <dbReference type="Proteomes" id="UP000010384"/>
    </source>
</evidence>
<dbReference type="InterPro" id="IPR018962">
    <property type="entry name" value="DUF1995"/>
</dbReference>
<dbReference type="STRING" id="251229.Chro_3395"/>
<dbReference type="EMBL" id="CP003597">
    <property type="protein sequence ID" value="AFY88854.1"/>
    <property type="molecule type" value="Genomic_DNA"/>
</dbReference>
<reference evidence="2 3" key="1">
    <citation type="submission" date="2012-06" db="EMBL/GenBank/DDBJ databases">
        <title>Finished chromosome of genome of Chroococcidiopsis thermalis PCC 7203.</title>
        <authorList>
            <consortium name="US DOE Joint Genome Institute"/>
            <person name="Gugger M."/>
            <person name="Coursin T."/>
            <person name="Rippka R."/>
            <person name="Tandeau De Marsac N."/>
            <person name="Huntemann M."/>
            <person name="Wei C.-L."/>
            <person name="Han J."/>
            <person name="Detter J.C."/>
            <person name="Han C."/>
            <person name="Tapia R."/>
            <person name="Davenport K."/>
            <person name="Daligault H."/>
            <person name="Erkkila T."/>
            <person name="Gu W."/>
            <person name="Munk A.C.C."/>
            <person name="Teshima H."/>
            <person name="Xu Y."/>
            <person name="Chain P."/>
            <person name="Chen A."/>
            <person name="Krypides N."/>
            <person name="Mavromatis K."/>
            <person name="Markowitz V."/>
            <person name="Szeto E."/>
            <person name="Ivanova N."/>
            <person name="Mikhailova N."/>
            <person name="Ovchinnikova G."/>
            <person name="Pagani I."/>
            <person name="Pati A."/>
            <person name="Goodwin L."/>
            <person name="Peters L."/>
            <person name="Pitluck S."/>
            <person name="Woyke T."/>
            <person name="Kerfeld C."/>
        </authorList>
    </citation>
    <scope>NUCLEOTIDE SEQUENCE [LARGE SCALE GENOMIC DNA]</scope>
    <source>
        <strain evidence="2 3">PCC 7203</strain>
    </source>
</reference>
<sequence length="272" mass="30066">MVVGSCSAILSSPPQLPQLPQLPPAPSHMTEFPKTLEQAIAQAAVATSAAIADGYTRLQVELAIPELKPMSVAEQFLAEFTQFGSQLKVFFPDAGAAALARRDWGEVPFKIVDIGTRSPLEEKIEPEDEALLFISPSAVEVERVEKLCELATCPTVMLNPRLEDVAIVGIGYAGRQLRTRFLNNIESCYYLRPIENISVFRSYPGEWQIWREIEEEFQLITEQPTKPMGDEIDAILYGGTSQSNSTETANASGSRKPGIFASMQRFLRTLSR</sequence>
<evidence type="ECO:0000259" key="1">
    <source>
        <dbReference type="Pfam" id="PF09353"/>
    </source>
</evidence>
<evidence type="ECO:0000313" key="2">
    <source>
        <dbReference type="EMBL" id="AFY88854.1"/>
    </source>
</evidence>
<dbReference type="InParanoid" id="K9U3Q5"/>
<proteinExistence type="predicted"/>
<accession>K9U3Q5</accession>
<dbReference type="Pfam" id="PF09353">
    <property type="entry name" value="DUF1995"/>
    <property type="match status" value="1"/>
</dbReference>
<dbReference type="Proteomes" id="UP000010384">
    <property type="component" value="Chromosome"/>
</dbReference>
<dbReference type="eggNOG" id="ENOG502Z8MN">
    <property type="taxonomic scope" value="Bacteria"/>
</dbReference>
<organism evidence="2 3">
    <name type="scientific">Chroococcidiopsis thermalis (strain PCC 7203)</name>
    <dbReference type="NCBI Taxonomy" id="251229"/>
    <lineage>
        <taxon>Bacteria</taxon>
        <taxon>Bacillati</taxon>
        <taxon>Cyanobacteriota</taxon>
        <taxon>Cyanophyceae</taxon>
        <taxon>Chroococcidiopsidales</taxon>
        <taxon>Chroococcidiopsidaceae</taxon>
        <taxon>Chroococcidiopsis</taxon>
    </lineage>
</organism>
<dbReference type="PANTHER" id="PTHR35509">
    <property type="entry name" value="DOMAIN PROTEIN, PUTATIVE (DUF1995)-RELATED"/>
    <property type="match status" value="1"/>
</dbReference>
<feature type="domain" description="DUF1995" evidence="1">
    <location>
        <begin position="33"/>
        <end position="233"/>
    </location>
</feature>
<dbReference type="InterPro" id="IPR053021">
    <property type="entry name" value="Chloroplast_ADK"/>
</dbReference>
<name>K9U3Q5_CHRTP</name>
<dbReference type="AlphaFoldDB" id="K9U3Q5"/>
<dbReference type="PANTHER" id="PTHR35509:SF1">
    <property type="entry name" value="DOMAIN PROTEIN, PUTATIVE (DUF1995)-RELATED"/>
    <property type="match status" value="1"/>
</dbReference>
<dbReference type="PATRIC" id="fig|251229.3.peg.3960"/>
<dbReference type="KEGG" id="cthe:Chro_3395"/>
<protein>
    <recommendedName>
        <fullName evidence="1">DUF1995 domain-containing protein</fullName>
    </recommendedName>
</protein>
<dbReference type="HOGENOM" id="CLU_098312_0_0_3"/>